<accession>A0AAD5VGU1</accession>
<keyword evidence="2" id="KW-1185">Reference proteome</keyword>
<comment type="caution">
    <text evidence="1">The sequence shown here is derived from an EMBL/GenBank/DDBJ whole genome shotgun (WGS) entry which is preliminary data.</text>
</comment>
<proteinExistence type="predicted"/>
<evidence type="ECO:0000313" key="1">
    <source>
        <dbReference type="EMBL" id="KAJ3553949.1"/>
    </source>
</evidence>
<reference evidence="1" key="1">
    <citation type="submission" date="2022-07" db="EMBL/GenBank/DDBJ databases">
        <title>Genome Sequence of Leucocoprinus birnbaumii.</title>
        <authorList>
            <person name="Buettner E."/>
        </authorList>
    </citation>
    <scope>NUCLEOTIDE SEQUENCE</scope>
    <source>
        <strain evidence="1">VT141</strain>
    </source>
</reference>
<protein>
    <submittedName>
        <fullName evidence="1">Uncharacterized protein</fullName>
    </submittedName>
</protein>
<name>A0AAD5VGU1_9AGAR</name>
<dbReference type="EMBL" id="JANIEX010001846">
    <property type="protein sequence ID" value="KAJ3553949.1"/>
    <property type="molecule type" value="Genomic_DNA"/>
</dbReference>
<dbReference type="AlphaFoldDB" id="A0AAD5VGU1"/>
<organism evidence="1 2">
    <name type="scientific">Leucocoprinus birnbaumii</name>
    <dbReference type="NCBI Taxonomy" id="56174"/>
    <lineage>
        <taxon>Eukaryota</taxon>
        <taxon>Fungi</taxon>
        <taxon>Dikarya</taxon>
        <taxon>Basidiomycota</taxon>
        <taxon>Agaricomycotina</taxon>
        <taxon>Agaricomycetes</taxon>
        <taxon>Agaricomycetidae</taxon>
        <taxon>Agaricales</taxon>
        <taxon>Agaricineae</taxon>
        <taxon>Agaricaceae</taxon>
        <taxon>Leucocoprinus</taxon>
    </lineage>
</organism>
<dbReference type="Proteomes" id="UP001213000">
    <property type="component" value="Unassembled WGS sequence"/>
</dbReference>
<sequence>MHRKRNVGVESASASRVSRAIPLGKWFGSALFSTVDTSRAQAQCPKRHIRAFTKEEEAVDNGKASSTTFMRLSIQDTTIRREIAPLDEVLGTRQHSNHIDRIDQAFNNGSIGGERRGGNPNNHRGVPLHERLLEQKGTIEVGAILCWSTLEPSHQFTALLGTRHPRRRSSAKKFIKLIEPSSILTPGTSSQLLGVSSIFWLSTRPKRRGPYLTSASTRSDPPVSSVSRTPVLWLSVSRPRQRLGSLRLKSRYRASRQRIDDDDQGPAQCR</sequence>
<gene>
    <name evidence="1" type="ORF">NP233_g12529</name>
</gene>
<evidence type="ECO:0000313" key="2">
    <source>
        <dbReference type="Proteomes" id="UP001213000"/>
    </source>
</evidence>